<dbReference type="SUPFAM" id="SSF54171">
    <property type="entry name" value="DNA-binding domain"/>
    <property type="match status" value="1"/>
</dbReference>
<evidence type="ECO:0000256" key="2">
    <source>
        <dbReference type="ARBA" id="ARBA00022821"/>
    </source>
</evidence>
<reference evidence="10 11" key="1">
    <citation type="journal article" date="2015" name="Proc. Natl. Acad. Sci. U.S.A.">
        <title>The resurrection genome of Boea hygrometrica: A blueprint for survival of dehydration.</title>
        <authorList>
            <person name="Xiao L."/>
            <person name="Yang G."/>
            <person name="Zhang L."/>
            <person name="Yang X."/>
            <person name="Zhao S."/>
            <person name="Ji Z."/>
            <person name="Zhou Q."/>
            <person name="Hu M."/>
            <person name="Wang Y."/>
            <person name="Chen M."/>
            <person name="Xu Y."/>
            <person name="Jin H."/>
            <person name="Xiao X."/>
            <person name="Hu G."/>
            <person name="Bao F."/>
            <person name="Hu Y."/>
            <person name="Wan P."/>
            <person name="Li L."/>
            <person name="Deng X."/>
            <person name="Kuang T."/>
            <person name="Xiang C."/>
            <person name="Zhu J.K."/>
            <person name="Oliver M.J."/>
            <person name="He Y."/>
        </authorList>
    </citation>
    <scope>NUCLEOTIDE SEQUENCE [LARGE SCALE GENOMIC DNA]</scope>
    <source>
        <strain evidence="11">cv. XS01</strain>
    </source>
</reference>
<dbReference type="GO" id="GO:0006952">
    <property type="term" value="P:defense response"/>
    <property type="evidence" value="ECO:0007669"/>
    <property type="project" value="UniProtKB-KW"/>
</dbReference>
<evidence type="ECO:0000256" key="4">
    <source>
        <dbReference type="ARBA" id="ARBA00023125"/>
    </source>
</evidence>
<evidence type="ECO:0000256" key="5">
    <source>
        <dbReference type="ARBA" id="ARBA00023159"/>
    </source>
</evidence>
<dbReference type="InterPro" id="IPR036955">
    <property type="entry name" value="AP2/ERF_dom_sf"/>
</dbReference>
<dbReference type="Pfam" id="PF00847">
    <property type="entry name" value="AP2"/>
    <property type="match status" value="1"/>
</dbReference>
<dbReference type="PANTHER" id="PTHR31985:SF312">
    <property type="entry name" value="AP2_ERF DOMAIN-CONTAINING PROTEIN"/>
    <property type="match status" value="1"/>
</dbReference>
<accession>A0A2Z7B0Q1</accession>
<evidence type="ECO:0000256" key="6">
    <source>
        <dbReference type="ARBA" id="ARBA00023163"/>
    </source>
</evidence>
<dbReference type="PRINTS" id="PR00367">
    <property type="entry name" value="ETHRSPELEMNT"/>
</dbReference>
<dbReference type="InterPro" id="IPR001471">
    <property type="entry name" value="AP2/ERF_dom"/>
</dbReference>
<evidence type="ECO:0000256" key="3">
    <source>
        <dbReference type="ARBA" id="ARBA00023015"/>
    </source>
</evidence>
<dbReference type="InterPro" id="IPR016177">
    <property type="entry name" value="DNA-bd_dom_sf"/>
</dbReference>
<dbReference type="SMART" id="SM00380">
    <property type="entry name" value="AP2"/>
    <property type="match status" value="1"/>
</dbReference>
<evidence type="ECO:0000313" key="10">
    <source>
        <dbReference type="EMBL" id="KZV26830.1"/>
    </source>
</evidence>
<dbReference type="PANTHER" id="PTHR31985">
    <property type="entry name" value="ETHYLENE-RESPONSIVE TRANSCRIPTION FACTOR ERF042-RELATED"/>
    <property type="match status" value="1"/>
</dbReference>
<dbReference type="InterPro" id="IPR051032">
    <property type="entry name" value="AP2/ERF_TF_ERF_subfamily"/>
</dbReference>
<name>A0A2Z7B0Q1_9LAMI</name>
<keyword evidence="11" id="KW-1185">Reference proteome</keyword>
<organism evidence="10 11">
    <name type="scientific">Dorcoceras hygrometricum</name>
    <dbReference type="NCBI Taxonomy" id="472368"/>
    <lineage>
        <taxon>Eukaryota</taxon>
        <taxon>Viridiplantae</taxon>
        <taxon>Streptophyta</taxon>
        <taxon>Embryophyta</taxon>
        <taxon>Tracheophyta</taxon>
        <taxon>Spermatophyta</taxon>
        <taxon>Magnoliopsida</taxon>
        <taxon>eudicotyledons</taxon>
        <taxon>Gunneridae</taxon>
        <taxon>Pentapetalae</taxon>
        <taxon>asterids</taxon>
        <taxon>lamiids</taxon>
        <taxon>Lamiales</taxon>
        <taxon>Gesneriaceae</taxon>
        <taxon>Didymocarpoideae</taxon>
        <taxon>Trichosporeae</taxon>
        <taxon>Loxocarpinae</taxon>
        <taxon>Dorcoceras</taxon>
    </lineage>
</organism>
<dbReference type="PROSITE" id="PS51032">
    <property type="entry name" value="AP2_ERF"/>
    <property type="match status" value="1"/>
</dbReference>
<dbReference type="Gene3D" id="3.30.730.10">
    <property type="entry name" value="AP2/ERF domain"/>
    <property type="match status" value="1"/>
</dbReference>
<gene>
    <name evidence="10" type="ORF">F511_06677</name>
</gene>
<proteinExistence type="inferred from homology"/>
<comment type="similarity">
    <text evidence="8">Belongs to the AP2/ERF transcription factor family. ERF subfamily.</text>
</comment>
<dbReference type="GO" id="GO:0003700">
    <property type="term" value="F:DNA-binding transcription factor activity"/>
    <property type="evidence" value="ECO:0007669"/>
    <property type="project" value="InterPro"/>
</dbReference>
<evidence type="ECO:0000256" key="1">
    <source>
        <dbReference type="ARBA" id="ARBA00004123"/>
    </source>
</evidence>
<dbReference type="FunFam" id="3.30.730.10:FF:000001">
    <property type="entry name" value="Ethylene-responsive transcription factor 2"/>
    <property type="match status" value="1"/>
</dbReference>
<keyword evidence="4" id="KW-0238">DNA-binding</keyword>
<feature type="domain" description="AP2/ERF" evidence="9">
    <location>
        <begin position="15"/>
        <end position="72"/>
    </location>
</feature>
<keyword evidence="5" id="KW-0010">Activator</keyword>
<keyword evidence="3" id="KW-0805">Transcription regulation</keyword>
<dbReference type="Proteomes" id="UP000250235">
    <property type="component" value="Unassembled WGS sequence"/>
</dbReference>
<dbReference type="OrthoDB" id="1918918at2759"/>
<dbReference type="GO" id="GO:0005634">
    <property type="term" value="C:nucleus"/>
    <property type="evidence" value="ECO:0007669"/>
    <property type="project" value="UniProtKB-SubCell"/>
</dbReference>
<dbReference type="AlphaFoldDB" id="A0A2Z7B0Q1"/>
<keyword evidence="7" id="KW-0539">Nucleus</keyword>
<keyword evidence="6" id="KW-0804">Transcription</keyword>
<keyword evidence="2" id="KW-0611">Plant defense</keyword>
<comment type="subcellular location">
    <subcellularLocation>
        <location evidence="1">Nucleus</location>
    </subcellularLocation>
</comment>
<evidence type="ECO:0000259" key="9">
    <source>
        <dbReference type="PROSITE" id="PS51032"/>
    </source>
</evidence>
<dbReference type="CDD" id="cd00018">
    <property type="entry name" value="AP2"/>
    <property type="match status" value="1"/>
</dbReference>
<dbReference type="EMBL" id="KV011136">
    <property type="protein sequence ID" value="KZV26830.1"/>
    <property type="molecule type" value="Genomic_DNA"/>
</dbReference>
<evidence type="ECO:0000313" key="11">
    <source>
        <dbReference type="Proteomes" id="UP000250235"/>
    </source>
</evidence>
<sequence>MGRPDQSRKERRVGHFKGVRMRKWGKWVAEVRQPKSRDRIWLGSYETPEEAARAYDAAMVCLRGPSVVLNFPNDPPPSFLASGDEFSRSQIQVAASKHARGMSAVPTPDTAAGMELVQPAVQGMLFGESMEAGSSSLGQLRDGESCLQSGGGNTGGLFATSRLWNF</sequence>
<evidence type="ECO:0000256" key="8">
    <source>
        <dbReference type="ARBA" id="ARBA00024343"/>
    </source>
</evidence>
<protein>
    <recommendedName>
        <fullName evidence="9">AP2/ERF domain-containing protein</fullName>
    </recommendedName>
</protein>
<evidence type="ECO:0000256" key="7">
    <source>
        <dbReference type="ARBA" id="ARBA00023242"/>
    </source>
</evidence>
<dbReference type="GO" id="GO:0003677">
    <property type="term" value="F:DNA binding"/>
    <property type="evidence" value="ECO:0007669"/>
    <property type="project" value="UniProtKB-KW"/>
</dbReference>